<dbReference type="SMART" id="SM00706">
    <property type="entry name" value="TECPR"/>
    <property type="match status" value="6"/>
</dbReference>
<dbReference type="InterPro" id="IPR006624">
    <property type="entry name" value="Beta-propeller_rpt_TECPR"/>
</dbReference>
<feature type="signal peptide" evidence="3">
    <location>
        <begin position="1"/>
        <end position="28"/>
    </location>
</feature>
<dbReference type="OrthoDB" id="166585at2759"/>
<reference evidence="4" key="1">
    <citation type="submission" date="2025-08" db="UniProtKB">
        <authorList>
            <consortium name="Ensembl"/>
        </authorList>
    </citation>
    <scope>IDENTIFICATION</scope>
</reference>
<sequence length="263" mass="28822">MYLPLHPTDNKMKLYLCLVLMLFGAAAGQLCIQVPGWLKQIDAGAGQVYGVNDYNGIYRLIANNNWVAVPGSLIHVSVGPFGLWGANSGYSIYKMQDGNWVNVAGALKQVDAGGIGQLVGVNQFNNIYCLNQDAILSKSGNLIFNLVEGSLKYYSCGLYGCWGVNSNNDIFKRLKVSPRNCKGSEWKQVKGKLVMVEVGTDGSVYGLNKEGQIFRRQGISASNPIGTVWTRINIVGTFKHLSFDEGILWLINTDGNIFRCGMH</sequence>
<evidence type="ECO:0000256" key="3">
    <source>
        <dbReference type="SAM" id="SignalP"/>
    </source>
</evidence>
<dbReference type="Pfam" id="PF19193">
    <property type="entry name" value="Tectonin"/>
    <property type="match status" value="1"/>
</dbReference>
<evidence type="ECO:0008006" key="6">
    <source>
        <dbReference type="Google" id="ProtNLM"/>
    </source>
</evidence>
<proteinExistence type="inferred from homology"/>
<dbReference type="GeneTree" id="ENSGT00510000047886"/>
<dbReference type="AlphaFoldDB" id="A0A8C5R891"/>
<evidence type="ECO:0000313" key="4">
    <source>
        <dbReference type="Ensembl" id="ENSLLEP00000048987.1"/>
    </source>
</evidence>
<organism evidence="4 5">
    <name type="scientific">Leptobrachium leishanense</name>
    <name type="common">Leishan spiny toad</name>
    <dbReference type="NCBI Taxonomy" id="445787"/>
    <lineage>
        <taxon>Eukaryota</taxon>
        <taxon>Metazoa</taxon>
        <taxon>Chordata</taxon>
        <taxon>Craniata</taxon>
        <taxon>Vertebrata</taxon>
        <taxon>Euteleostomi</taxon>
        <taxon>Amphibia</taxon>
        <taxon>Batrachia</taxon>
        <taxon>Anura</taxon>
        <taxon>Pelobatoidea</taxon>
        <taxon>Megophryidae</taxon>
        <taxon>Leptobrachium</taxon>
    </lineage>
</organism>
<dbReference type="Proteomes" id="UP000694569">
    <property type="component" value="Unplaced"/>
</dbReference>
<name>A0A8C5R891_9ANUR</name>
<evidence type="ECO:0000256" key="1">
    <source>
        <dbReference type="ARBA" id="ARBA00022734"/>
    </source>
</evidence>
<dbReference type="InterPro" id="IPR051513">
    <property type="entry name" value="Tectonin_beta-prop"/>
</dbReference>
<keyword evidence="1" id="KW-0430">Lectin</keyword>
<protein>
    <recommendedName>
        <fullName evidence="6">Fish-egg lectin</fullName>
    </recommendedName>
</protein>
<dbReference type="PANTHER" id="PTHR23250">
    <property type="entry name" value="DYSFERLIN-RELATED"/>
    <property type="match status" value="1"/>
</dbReference>
<keyword evidence="5" id="KW-1185">Reference proteome</keyword>
<accession>A0A8C5R891</accession>
<dbReference type="PANTHER" id="PTHR23250:SF3">
    <property type="entry name" value="FISH-EGG LECTIN-LIKE ISOFORM X1-RELATED"/>
    <property type="match status" value="1"/>
</dbReference>
<dbReference type="Ensembl" id="ENSLLET00000050899.1">
    <property type="protein sequence ID" value="ENSLLEP00000048987.1"/>
    <property type="gene ID" value="ENSLLEG00000030842.1"/>
</dbReference>
<evidence type="ECO:0000256" key="2">
    <source>
        <dbReference type="ARBA" id="ARBA00038331"/>
    </source>
</evidence>
<reference evidence="4" key="2">
    <citation type="submission" date="2025-09" db="UniProtKB">
        <authorList>
            <consortium name="Ensembl"/>
        </authorList>
    </citation>
    <scope>IDENTIFICATION</scope>
</reference>
<evidence type="ECO:0000313" key="5">
    <source>
        <dbReference type="Proteomes" id="UP000694569"/>
    </source>
</evidence>
<comment type="similarity">
    <text evidence="2">Belongs to the tectonin family.</text>
</comment>
<dbReference type="GO" id="GO:0030246">
    <property type="term" value="F:carbohydrate binding"/>
    <property type="evidence" value="ECO:0007669"/>
    <property type="project" value="UniProtKB-KW"/>
</dbReference>
<keyword evidence="3" id="KW-0732">Signal</keyword>
<feature type="chain" id="PRO_5034154743" description="Fish-egg lectin" evidence="3">
    <location>
        <begin position="29"/>
        <end position="263"/>
    </location>
</feature>